<accession>A0ACA9R055</accession>
<proteinExistence type="predicted"/>
<evidence type="ECO:0000313" key="1">
    <source>
        <dbReference type="EMBL" id="CAG8770947.1"/>
    </source>
</evidence>
<reference evidence="1" key="1">
    <citation type="submission" date="2021-06" db="EMBL/GenBank/DDBJ databases">
        <authorList>
            <person name="Kallberg Y."/>
            <person name="Tangrot J."/>
            <person name="Rosling A."/>
        </authorList>
    </citation>
    <scope>NUCLEOTIDE SEQUENCE</scope>
    <source>
        <strain evidence="1">IL203A</strain>
    </source>
</reference>
<protein>
    <submittedName>
        <fullName evidence="1">14836_t:CDS:1</fullName>
    </submittedName>
</protein>
<dbReference type="Proteomes" id="UP000789702">
    <property type="component" value="Unassembled WGS sequence"/>
</dbReference>
<evidence type="ECO:0000313" key="2">
    <source>
        <dbReference type="Proteomes" id="UP000789702"/>
    </source>
</evidence>
<gene>
    <name evidence="1" type="ORF">DHETER_LOCUS15827</name>
</gene>
<dbReference type="EMBL" id="CAJVPU010056769">
    <property type="protein sequence ID" value="CAG8770947.1"/>
    <property type="molecule type" value="Genomic_DNA"/>
</dbReference>
<sequence length="75" mass="8559">IMVFAFAHSLHILLRPSSKYSYDQPNNTDDINNPWNLVSTYKFISSNNTFGNSSLIQIPNDNTNLFTWFSTSLLA</sequence>
<name>A0ACA9R055_9GLOM</name>
<feature type="non-terminal residue" evidence="1">
    <location>
        <position position="1"/>
    </location>
</feature>
<organism evidence="1 2">
    <name type="scientific">Dentiscutata heterogama</name>
    <dbReference type="NCBI Taxonomy" id="1316150"/>
    <lineage>
        <taxon>Eukaryota</taxon>
        <taxon>Fungi</taxon>
        <taxon>Fungi incertae sedis</taxon>
        <taxon>Mucoromycota</taxon>
        <taxon>Glomeromycotina</taxon>
        <taxon>Glomeromycetes</taxon>
        <taxon>Diversisporales</taxon>
        <taxon>Gigasporaceae</taxon>
        <taxon>Dentiscutata</taxon>
    </lineage>
</organism>
<comment type="caution">
    <text evidence="1">The sequence shown here is derived from an EMBL/GenBank/DDBJ whole genome shotgun (WGS) entry which is preliminary data.</text>
</comment>
<keyword evidence="2" id="KW-1185">Reference proteome</keyword>
<feature type="non-terminal residue" evidence="1">
    <location>
        <position position="75"/>
    </location>
</feature>